<gene>
    <name evidence="1" type="ORF">CC84DRAFT_1094907</name>
</gene>
<dbReference type="Pfam" id="PF13650">
    <property type="entry name" value="Asp_protease_2"/>
    <property type="match status" value="1"/>
</dbReference>
<name>A0A177CA65_9PLEO</name>
<reference evidence="1 2" key="1">
    <citation type="submission" date="2016-05" db="EMBL/GenBank/DDBJ databases">
        <title>Comparative analysis of secretome profiles of manganese(II)-oxidizing ascomycete fungi.</title>
        <authorList>
            <consortium name="DOE Joint Genome Institute"/>
            <person name="Zeiner C.A."/>
            <person name="Purvine S.O."/>
            <person name="Zink E.M."/>
            <person name="Wu S."/>
            <person name="Pasa-Tolic L."/>
            <person name="Chaput D.L."/>
            <person name="Haridas S."/>
            <person name="Grigoriev I.V."/>
            <person name="Santelli C.M."/>
            <person name="Hansel C.M."/>
        </authorList>
    </citation>
    <scope>NUCLEOTIDE SEQUENCE [LARGE SCALE GENOMIC DNA]</scope>
    <source>
        <strain evidence="1 2">AP3s5-JAC2a</strain>
    </source>
</reference>
<dbReference type="AlphaFoldDB" id="A0A177CA65"/>
<dbReference type="GeneID" id="28758072"/>
<proteinExistence type="predicted"/>
<dbReference type="EMBL" id="KV441554">
    <property type="protein sequence ID" value="OAG04266.1"/>
    <property type="molecule type" value="Genomic_DNA"/>
</dbReference>
<dbReference type="InParanoid" id="A0A177CA65"/>
<dbReference type="Proteomes" id="UP000077069">
    <property type="component" value="Unassembled WGS sequence"/>
</dbReference>
<protein>
    <submittedName>
        <fullName evidence="1">Uncharacterized protein</fullName>
    </submittedName>
</protein>
<dbReference type="CDD" id="cd00303">
    <property type="entry name" value="retropepsin_like"/>
    <property type="match status" value="1"/>
</dbReference>
<feature type="non-terminal residue" evidence="1">
    <location>
        <position position="1"/>
    </location>
</feature>
<sequence length="56" mass="6324">ITIRGFRVNALIDPRATGCLISPKVVEKYNLPYYNKENPMWLEMADGTFSQGYGKG</sequence>
<evidence type="ECO:0000313" key="2">
    <source>
        <dbReference type="Proteomes" id="UP000077069"/>
    </source>
</evidence>
<dbReference type="RefSeq" id="XP_018034631.1">
    <property type="nucleotide sequence ID" value="XM_018174586.1"/>
</dbReference>
<keyword evidence="2" id="KW-1185">Reference proteome</keyword>
<organism evidence="1 2">
    <name type="scientific">Paraphaeosphaeria sporulosa</name>
    <dbReference type="NCBI Taxonomy" id="1460663"/>
    <lineage>
        <taxon>Eukaryota</taxon>
        <taxon>Fungi</taxon>
        <taxon>Dikarya</taxon>
        <taxon>Ascomycota</taxon>
        <taxon>Pezizomycotina</taxon>
        <taxon>Dothideomycetes</taxon>
        <taxon>Pleosporomycetidae</taxon>
        <taxon>Pleosporales</taxon>
        <taxon>Massarineae</taxon>
        <taxon>Didymosphaeriaceae</taxon>
        <taxon>Paraphaeosphaeria</taxon>
    </lineage>
</organism>
<accession>A0A177CA65</accession>
<evidence type="ECO:0000313" key="1">
    <source>
        <dbReference type="EMBL" id="OAG04266.1"/>
    </source>
</evidence>